<evidence type="ECO:0000259" key="8">
    <source>
        <dbReference type="PROSITE" id="PS50928"/>
    </source>
</evidence>
<dbReference type="InterPro" id="IPR000515">
    <property type="entry name" value="MetI-like"/>
</dbReference>
<keyword evidence="6 7" id="KW-0472">Membrane</keyword>
<dbReference type="Pfam" id="PF00528">
    <property type="entry name" value="BPD_transp_1"/>
    <property type="match status" value="1"/>
</dbReference>
<evidence type="ECO:0000256" key="2">
    <source>
        <dbReference type="ARBA" id="ARBA00022448"/>
    </source>
</evidence>
<evidence type="ECO:0000256" key="6">
    <source>
        <dbReference type="ARBA" id="ARBA00023136"/>
    </source>
</evidence>
<dbReference type="EMBL" id="VENO01000007">
    <property type="protein sequence ID" value="TNV67873.1"/>
    <property type="molecule type" value="Genomic_DNA"/>
</dbReference>
<feature type="transmembrane region" description="Helical" evidence="7">
    <location>
        <begin position="145"/>
        <end position="169"/>
    </location>
</feature>
<dbReference type="SUPFAM" id="SSF161098">
    <property type="entry name" value="MetI-like"/>
    <property type="match status" value="1"/>
</dbReference>
<gene>
    <name evidence="9" type="ORF">FHK04_14475</name>
</gene>
<evidence type="ECO:0000313" key="9">
    <source>
        <dbReference type="EMBL" id="TNV67873.1"/>
    </source>
</evidence>
<name>A0A5C5E5V0_9LACT</name>
<feature type="transmembrane region" description="Helical" evidence="7">
    <location>
        <begin position="75"/>
        <end position="96"/>
    </location>
</feature>
<evidence type="ECO:0000256" key="1">
    <source>
        <dbReference type="ARBA" id="ARBA00004651"/>
    </source>
</evidence>
<evidence type="ECO:0000256" key="7">
    <source>
        <dbReference type="RuleBase" id="RU363032"/>
    </source>
</evidence>
<feature type="domain" description="ABC transmembrane type-1" evidence="8">
    <location>
        <begin position="35"/>
        <end position="216"/>
    </location>
</feature>
<comment type="caution">
    <text evidence="9">The sequence shown here is derived from an EMBL/GenBank/DDBJ whole genome shotgun (WGS) entry which is preliminary data.</text>
</comment>
<evidence type="ECO:0000313" key="10">
    <source>
        <dbReference type="Proteomes" id="UP000313395"/>
    </source>
</evidence>
<dbReference type="GO" id="GO:0055085">
    <property type="term" value="P:transmembrane transport"/>
    <property type="evidence" value="ECO:0007669"/>
    <property type="project" value="InterPro"/>
</dbReference>
<dbReference type="InterPro" id="IPR035906">
    <property type="entry name" value="MetI-like_sf"/>
</dbReference>
<dbReference type="GO" id="GO:0005886">
    <property type="term" value="C:plasma membrane"/>
    <property type="evidence" value="ECO:0007669"/>
    <property type="project" value="UniProtKB-SubCell"/>
</dbReference>
<keyword evidence="4 7" id="KW-0812">Transmembrane</keyword>
<keyword evidence="3" id="KW-1003">Cell membrane</keyword>
<evidence type="ECO:0000256" key="4">
    <source>
        <dbReference type="ARBA" id="ARBA00022692"/>
    </source>
</evidence>
<proteinExistence type="inferred from homology"/>
<evidence type="ECO:0000256" key="3">
    <source>
        <dbReference type="ARBA" id="ARBA00022475"/>
    </source>
</evidence>
<comment type="subcellular location">
    <subcellularLocation>
        <location evidence="1 7">Cell membrane</location>
        <topology evidence="1 7">Multi-pass membrane protein</topology>
    </subcellularLocation>
</comment>
<dbReference type="Gene3D" id="1.10.3720.10">
    <property type="entry name" value="MetI-like"/>
    <property type="match status" value="1"/>
</dbReference>
<dbReference type="PANTHER" id="PTHR30151">
    <property type="entry name" value="ALKANE SULFONATE ABC TRANSPORTER-RELATED, MEMBRANE SUBUNIT"/>
    <property type="match status" value="1"/>
</dbReference>
<dbReference type="CDD" id="cd06261">
    <property type="entry name" value="TM_PBP2"/>
    <property type="match status" value="1"/>
</dbReference>
<keyword evidence="5 7" id="KW-1133">Transmembrane helix</keyword>
<keyword evidence="10" id="KW-1185">Reference proteome</keyword>
<feature type="transmembrane region" description="Helical" evidence="7">
    <location>
        <begin position="197"/>
        <end position="215"/>
    </location>
</feature>
<feature type="transmembrane region" description="Helical" evidence="7">
    <location>
        <begin position="39"/>
        <end position="63"/>
    </location>
</feature>
<accession>A0A5C5E5V0</accession>
<evidence type="ECO:0000256" key="5">
    <source>
        <dbReference type="ARBA" id="ARBA00022989"/>
    </source>
</evidence>
<sequence>MATNRFGWATGFIYPTPEAVISQFTQDGKELFHHLVSSVGLLASGYSLAVLFGISLGTLSAWYRRLGRIMNPASSVLAPIPPIILIPYAIALLPSFRASSIFIIFIGAFWPIFVATLNGVAGIDRRYMDSARTLGVSTFTLFRKIIFPAALSSIFTGLTIGMTLSFILLTSAEMIGANAGVGFYIKLATDFGNYTKVVTGIIFIGIFVTFVMILLRRLEKHFLRWQR</sequence>
<dbReference type="PROSITE" id="PS50928">
    <property type="entry name" value="ABC_TM1"/>
    <property type="match status" value="1"/>
</dbReference>
<reference evidence="9 10" key="1">
    <citation type="submission" date="2019-06" db="EMBL/GenBank/DDBJ databases">
        <title>Description Trichococcus psychrophilus sp. nov., isolated from a cold spring, by genomic and phenotypic analyses.</title>
        <authorList>
            <person name="Zakharyuk A."/>
        </authorList>
    </citation>
    <scope>NUCLEOTIDE SEQUENCE [LARGE SCALE GENOMIC DNA]</scope>
    <source>
        <strain evidence="9 10">SKBG</strain>
    </source>
</reference>
<dbReference type="Proteomes" id="UP000313395">
    <property type="component" value="Unassembled WGS sequence"/>
</dbReference>
<feature type="transmembrane region" description="Helical" evidence="7">
    <location>
        <begin position="102"/>
        <end position="124"/>
    </location>
</feature>
<protein>
    <submittedName>
        <fullName evidence="9">ABC transporter permease subunit</fullName>
    </submittedName>
</protein>
<keyword evidence="2 7" id="KW-0813">Transport</keyword>
<organism evidence="9 10">
    <name type="scientific">Trichococcus shcherbakoviae subsp. psychrophilus</name>
    <dbReference type="NCBI Taxonomy" id="2585775"/>
    <lineage>
        <taxon>Bacteria</taxon>
        <taxon>Bacillati</taxon>
        <taxon>Bacillota</taxon>
        <taxon>Bacilli</taxon>
        <taxon>Lactobacillales</taxon>
        <taxon>Carnobacteriaceae</taxon>
        <taxon>Trichococcus</taxon>
    </lineage>
</organism>
<dbReference type="PANTHER" id="PTHR30151:SF0">
    <property type="entry name" value="ABC TRANSPORTER PERMEASE PROTEIN MJ0413-RELATED"/>
    <property type="match status" value="1"/>
</dbReference>
<comment type="similarity">
    <text evidence="7">Belongs to the binding-protein-dependent transport system permease family.</text>
</comment>
<dbReference type="AlphaFoldDB" id="A0A5C5E5V0"/>